<dbReference type="PANTHER" id="PTHR46847">
    <property type="entry name" value="D-ALLOSE-BINDING PERIPLASMIC PROTEIN-RELATED"/>
    <property type="match status" value="1"/>
</dbReference>
<evidence type="ECO:0000256" key="1">
    <source>
        <dbReference type="ARBA" id="ARBA00004196"/>
    </source>
</evidence>
<dbReference type="Proteomes" id="UP000198688">
    <property type="component" value="Chromosome I"/>
</dbReference>
<dbReference type="STRING" id="113562.SAMN04489716_5325"/>
<organism evidence="5 6">
    <name type="scientific">Actinoplanes derwentensis</name>
    <dbReference type="NCBI Taxonomy" id="113562"/>
    <lineage>
        <taxon>Bacteria</taxon>
        <taxon>Bacillati</taxon>
        <taxon>Actinomycetota</taxon>
        <taxon>Actinomycetes</taxon>
        <taxon>Micromonosporales</taxon>
        <taxon>Micromonosporaceae</taxon>
        <taxon>Actinoplanes</taxon>
    </lineage>
</organism>
<protein>
    <submittedName>
        <fullName evidence="5">Ribose transport system substrate-binding protein</fullName>
    </submittedName>
</protein>
<dbReference type="PANTHER" id="PTHR46847:SF1">
    <property type="entry name" value="D-ALLOSE-BINDING PERIPLASMIC PROTEIN-RELATED"/>
    <property type="match status" value="1"/>
</dbReference>
<comment type="subcellular location">
    <subcellularLocation>
        <location evidence="1">Cell envelope</location>
    </subcellularLocation>
</comment>
<evidence type="ECO:0000259" key="4">
    <source>
        <dbReference type="Pfam" id="PF13407"/>
    </source>
</evidence>
<feature type="domain" description="Periplasmic binding protein" evidence="4">
    <location>
        <begin position="28"/>
        <end position="282"/>
    </location>
</feature>
<dbReference type="GO" id="GO:0030313">
    <property type="term" value="C:cell envelope"/>
    <property type="evidence" value="ECO:0007669"/>
    <property type="project" value="UniProtKB-SubCell"/>
</dbReference>
<dbReference type="RefSeq" id="WP_157751787.1">
    <property type="nucleotide sequence ID" value="NZ_BOMJ01000014.1"/>
</dbReference>
<dbReference type="GO" id="GO:0030246">
    <property type="term" value="F:carbohydrate binding"/>
    <property type="evidence" value="ECO:0007669"/>
    <property type="project" value="UniProtKB-ARBA"/>
</dbReference>
<evidence type="ECO:0000256" key="3">
    <source>
        <dbReference type="ARBA" id="ARBA00022729"/>
    </source>
</evidence>
<evidence type="ECO:0000256" key="2">
    <source>
        <dbReference type="ARBA" id="ARBA00007639"/>
    </source>
</evidence>
<evidence type="ECO:0000313" key="5">
    <source>
        <dbReference type="EMBL" id="SDT66203.1"/>
    </source>
</evidence>
<accession>A0A1H2C708</accession>
<dbReference type="Pfam" id="PF13407">
    <property type="entry name" value="Peripla_BP_4"/>
    <property type="match status" value="1"/>
</dbReference>
<evidence type="ECO:0000313" key="6">
    <source>
        <dbReference type="Proteomes" id="UP000198688"/>
    </source>
</evidence>
<comment type="similarity">
    <text evidence="2">Belongs to the bacterial solute-binding protein 2 family.</text>
</comment>
<keyword evidence="6" id="KW-1185">Reference proteome</keyword>
<dbReference type="SUPFAM" id="SSF53822">
    <property type="entry name" value="Periplasmic binding protein-like I"/>
    <property type="match status" value="1"/>
</dbReference>
<dbReference type="AlphaFoldDB" id="A0A1H2C708"/>
<proteinExistence type="inferred from homology"/>
<dbReference type="EMBL" id="LT629758">
    <property type="protein sequence ID" value="SDT66203.1"/>
    <property type="molecule type" value="Genomic_DNA"/>
</dbReference>
<dbReference type="Gene3D" id="3.40.50.2300">
    <property type="match status" value="2"/>
</dbReference>
<name>A0A1H2C708_9ACTN</name>
<dbReference type="InterPro" id="IPR025997">
    <property type="entry name" value="SBP_2_dom"/>
</dbReference>
<dbReference type="OrthoDB" id="3286068at2"/>
<sequence>MSVLSVLLLLGSFACTEEQQGPPVKPKVGFVVANKQLNYSKEMGLGFIAGVNTVGGVGFQVDGPNIVDGPRQVALFRDMLKATPDGLSVFTLSPDLLAEPMAEAVAGGVPIIAVDSQPLATADVDLFIGNDSYELGRLLAREVIGKLPADASGKIVLGTSGPGVPVLDHRAKGIRDEFTERLPGVSVLGPFDTKQEVEANQDAWSTLVKVNSSALAFIGTGDADGWNLAEIRRNTGATWLAAAFDIDSKALAAVKAGDLLLVSPEHYVKGAVAGRLQADHAKTGKVLPAGWLYVPGIVVDQSNVDAIQARQATVATRAEAFATQIDHVLNDPSYLRPLAEVR</sequence>
<dbReference type="InterPro" id="IPR028082">
    <property type="entry name" value="Peripla_BP_I"/>
</dbReference>
<reference evidence="5 6" key="1">
    <citation type="submission" date="2016-10" db="EMBL/GenBank/DDBJ databases">
        <authorList>
            <person name="de Groot N.N."/>
        </authorList>
    </citation>
    <scope>NUCLEOTIDE SEQUENCE [LARGE SCALE GENOMIC DNA]</scope>
    <source>
        <strain evidence="5 6">DSM 43941</strain>
    </source>
</reference>
<keyword evidence="3" id="KW-0732">Signal</keyword>
<gene>
    <name evidence="5" type="ORF">SAMN04489716_5325</name>
</gene>